<dbReference type="RefSeq" id="WP_076001745.1">
    <property type="nucleotide sequence ID" value="NZ_PKUS01000005.1"/>
</dbReference>
<dbReference type="InterPro" id="IPR011622">
    <property type="entry name" value="7TMR_DISM_rcpt_extracell_dom2"/>
</dbReference>
<dbReference type="EMBL" id="PKUS01000005">
    <property type="protein sequence ID" value="PLW69692.1"/>
    <property type="molecule type" value="Genomic_DNA"/>
</dbReference>
<dbReference type="Gene3D" id="2.60.40.2380">
    <property type="match status" value="1"/>
</dbReference>
<proteinExistence type="predicted"/>
<dbReference type="Proteomes" id="UP000235005">
    <property type="component" value="Unassembled WGS sequence"/>
</dbReference>
<evidence type="ECO:0000313" key="3">
    <source>
        <dbReference type="EMBL" id="PLW69692.1"/>
    </source>
</evidence>
<feature type="transmembrane region" description="Helical" evidence="1">
    <location>
        <begin position="280"/>
        <end position="300"/>
    </location>
</feature>
<dbReference type="NCBIfam" id="TIGR00254">
    <property type="entry name" value="GGDEF"/>
    <property type="match status" value="1"/>
</dbReference>
<reference evidence="3 4" key="1">
    <citation type="submission" date="2018-01" db="EMBL/GenBank/DDBJ databases">
        <title>The draft genome sequence of Halioglobus lutimaris HF004.</title>
        <authorList>
            <person name="Du Z.-J."/>
            <person name="Shi M.-J."/>
        </authorList>
    </citation>
    <scope>NUCLEOTIDE SEQUENCE [LARGE SCALE GENOMIC DNA]</scope>
    <source>
        <strain evidence="3 4">HF004</strain>
    </source>
</reference>
<dbReference type="Pfam" id="PF07695">
    <property type="entry name" value="7TMR-DISM_7TM"/>
    <property type="match status" value="1"/>
</dbReference>
<sequence>MIRLKNLAGLTVLAVLLHPGMALALDVHGKRVSLSADYQFLEDPQGELTLDMILEEPELYPFIDGAEEHPEGAFAPVWIRLQLNLDSAARQQSYYLFAHVENLFEIALYRPDGYGGYFETVTGNNHPAYSREVTAPRYGFLIEPGAEENIVLYMRVVSGLGINGFPWSLVEKSTYETNADTYYGFDVACLGAVAALLIFNALIAFSLRAPEYTFYCFYLFSVMMALLTLDGIAFYYLWPELPALNTRAPHTFNLLSASMRLLTIMYFLKSGGFAPRMHRCALGVLAMLGITLLLVLVFGVNKLPHYIATIAWAIAILFGFAICIQAVRQKVPMALSLLITLIVPGATAGLQAIITINNPHTSVFILQLAKVGFVVHTLLFSLCLATHMRLENTLRNRALHDSLTGLPGTLLLQEQFELAVSMAQRQGTQVAICFIDLDGFKAVNDRLGHAAGDQLLVEVAGRLQAELTRVDTVARIGGDEFVVMLSQVRDKGEVHQLARTLLHSIARPFDFEGNEVRVSGSIGVALHPLDGTDLEGLLKVADQAMYRAKRESKNAYIFTESMDAGEAAPLWRLAV</sequence>
<comment type="caution">
    <text evidence="3">The sequence shown here is derived from an EMBL/GenBank/DDBJ whole genome shotgun (WGS) entry which is preliminary data.</text>
</comment>
<name>A0A2N5X5C2_9GAMM</name>
<dbReference type="InterPro" id="IPR052163">
    <property type="entry name" value="DGC-Regulatory_Protein"/>
</dbReference>
<accession>A0A2N5X5C2</accession>
<keyword evidence="1" id="KW-0812">Transmembrane</keyword>
<evidence type="ECO:0000256" key="1">
    <source>
        <dbReference type="SAM" id="Phobius"/>
    </source>
</evidence>
<evidence type="ECO:0000259" key="2">
    <source>
        <dbReference type="PROSITE" id="PS50887"/>
    </source>
</evidence>
<feature type="transmembrane region" description="Helical" evidence="1">
    <location>
        <begin position="215"/>
        <end position="238"/>
    </location>
</feature>
<dbReference type="Pfam" id="PF07696">
    <property type="entry name" value="7TMR-DISMED2"/>
    <property type="match status" value="1"/>
</dbReference>
<dbReference type="SUPFAM" id="SSF55073">
    <property type="entry name" value="Nucleotide cyclase"/>
    <property type="match status" value="1"/>
</dbReference>
<organism evidence="3 4">
    <name type="scientific">Pseudohalioglobus lutimaris</name>
    <dbReference type="NCBI Taxonomy" id="1737061"/>
    <lineage>
        <taxon>Bacteria</taxon>
        <taxon>Pseudomonadati</taxon>
        <taxon>Pseudomonadota</taxon>
        <taxon>Gammaproteobacteria</taxon>
        <taxon>Cellvibrionales</taxon>
        <taxon>Halieaceae</taxon>
        <taxon>Pseudohalioglobus</taxon>
    </lineage>
</organism>
<keyword evidence="4" id="KW-1185">Reference proteome</keyword>
<dbReference type="SMART" id="SM00267">
    <property type="entry name" value="GGDEF"/>
    <property type="match status" value="1"/>
</dbReference>
<feature type="transmembrane region" description="Helical" evidence="1">
    <location>
        <begin position="250"/>
        <end position="268"/>
    </location>
</feature>
<dbReference type="Gene3D" id="3.30.70.270">
    <property type="match status" value="1"/>
</dbReference>
<keyword evidence="1" id="KW-0472">Membrane</keyword>
<feature type="transmembrane region" description="Helical" evidence="1">
    <location>
        <begin position="306"/>
        <end position="327"/>
    </location>
</feature>
<dbReference type="InterPro" id="IPR011623">
    <property type="entry name" value="7TMR_DISM_rcpt_extracell_dom1"/>
</dbReference>
<evidence type="ECO:0000313" key="4">
    <source>
        <dbReference type="Proteomes" id="UP000235005"/>
    </source>
</evidence>
<dbReference type="AlphaFoldDB" id="A0A2N5X5C2"/>
<dbReference type="PROSITE" id="PS50887">
    <property type="entry name" value="GGDEF"/>
    <property type="match status" value="1"/>
</dbReference>
<gene>
    <name evidence="3" type="ORF">C0039_06700</name>
</gene>
<dbReference type="Pfam" id="PF00990">
    <property type="entry name" value="GGDEF"/>
    <property type="match status" value="1"/>
</dbReference>
<feature type="transmembrane region" description="Helical" evidence="1">
    <location>
        <begin position="334"/>
        <end position="356"/>
    </location>
</feature>
<dbReference type="PANTHER" id="PTHR46663">
    <property type="entry name" value="DIGUANYLATE CYCLASE DGCT-RELATED"/>
    <property type="match status" value="1"/>
</dbReference>
<feature type="transmembrane region" description="Helical" evidence="1">
    <location>
        <begin position="182"/>
        <end position="203"/>
    </location>
</feature>
<dbReference type="InterPro" id="IPR043128">
    <property type="entry name" value="Rev_trsase/Diguanyl_cyclase"/>
</dbReference>
<dbReference type="CDD" id="cd01949">
    <property type="entry name" value="GGDEF"/>
    <property type="match status" value="1"/>
</dbReference>
<protein>
    <submittedName>
        <fullName evidence="3">GGDEF domain-containing protein</fullName>
    </submittedName>
</protein>
<dbReference type="InterPro" id="IPR000160">
    <property type="entry name" value="GGDEF_dom"/>
</dbReference>
<dbReference type="OrthoDB" id="9812260at2"/>
<feature type="domain" description="GGDEF" evidence="2">
    <location>
        <begin position="428"/>
        <end position="561"/>
    </location>
</feature>
<dbReference type="InterPro" id="IPR029787">
    <property type="entry name" value="Nucleotide_cyclase"/>
</dbReference>
<keyword evidence="1" id="KW-1133">Transmembrane helix</keyword>
<dbReference type="PANTHER" id="PTHR46663:SF3">
    <property type="entry name" value="SLL0267 PROTEIN"/>
    <property type="match status" value="1"/>
</dbReference>
<feature type="transmembrane region" description="Helical" evidence="1">
    <location>
        <begin position="362"/>
        <end position="385"/>
    </location>
</feature>